<sequence>MVIRGLTCHLRVCRRSLRELLVRPQLNRKMYGICRSQRWMREKVADNGLDR</sequence>
<dbReference type="KEGG" id="vg:26645104"/>
<dbReference type="EMBL" id="KF279418">
    <property type="protein sequence ID" value="AIS74157.1"/>
    <property type="molecule type" value="Genomic_DNA"/>
</dbReference>
<reference evidence="2" key="1">
    <citation type="submission" date="2015-09" db="EMBL/GenBank/DDBJ databases">
        <authorList>
            <person name="Jackson K.R."/>
            <person name="Lunt B.L."/>
            <person name="Fisher J.N.B."/>
            <person name="Gardner A.V."/>
            <person name="Bailey M.E."/>
            <person name="Deus L.M."/>
            <person name="Earl A.S."/>
            <person name="Gibby P.D."/>
            <person name="Hartmann K.A."/>
            <person name="Liu J.E."/>
            <person name="Manci A.M."/>
            <person name="Nielsen D.A."/>
            <person name="Solomon M.B."/>
            <person name="Breakwell D.P."/>
            <person name="Burnett S.H."/>
            <person name="Grose J.H."/>
        </authorList>
    </citation>
    <scope>NUCLEOTIDE SEQUENCE [LARGE SCALE GENOMIC DNA]</scope>
</reference>
<proteinExistence type="predicted"/>
<dbReference type="Proteomes" id="UP000029893">
    <property type="component" value="Segment"/>
</dbReference>
<accession>A0A097BYT0</accession>
<evidence type="ECO:0000313" key="2">
    <source>
        <dbReference type="Proteomes" id="UP000029893"/>
    </source>
</evidence>
<name>A0A097BYT0_9CAUD</name>
<organism evidence="1 2">
    <name type="scientific">Mycobacterium phage Anubis</name>
    <dbReference type="NCBI Taxonomy" id="1354511"/>
    <lineage>
        <taxon>Viruses</taxon>
        <taxon>Duplodnaviria</taxon>
        <taxon>Heunggongvirae</taxon>
        <taxon>Uroviricota</taxon>
        <taxon>Caudoviricetes</taxon>
        <taxon>Microwolfvirus</taxon>
        <taxon>Microwolfvirus JHC117</taxon>
    </lineage>
</organism>
<evidence type="ECO:0000313" key="1">
    <source>
        <dbReference type="EMBL" id="AIS74157.1"/>
    </source>
</evidence>
<gene>
    <name evidence="1" type="primary">83</name>
    <name evidence="1" type="ORF">ANUBIS_83</name>
</gene>
<dbReference type="RefSeq" id="YP_009219142.1">
    <property type="nucleotide sequence ID" value="NC_029018.2"/>
</dbReference>
<dbReference type="GeneID" id="26645104"/>
<protein>
    <submittedName>
        <fullName evidence="1">Uncharacterized protein</fullName>
    </submittedName>
</protein>